<sequence>MGVSGMDHPMIASDRFEAARRRTAYVPPVSVGGRAVKDRLDRHLAVLVPEGADPARTGLGLPVPEPARLGAGAAQTVQLLREITPRPAAPTRRRLSLRAPLRSFKRWIGF</sequence>
<dbReference type="AlphaFoldDB" id="A0A8J7WTU4"/>
<evidence type="ECO:0000313" key="1">
    <source>
        <dbReference type="EMBL" id="MBS2965610.1"/>
    </source>
</evidence>
<accession>A0A8J7WTU4</accession>
<organism evidence="1 2">
    <name type="scientific">Actinocrinis puniceicyclus</name>
    <dbReference type="NCBI Taxonomy" id="977794"/>
    <lineage>
        <taxon>Bacteria</taxon>
        <taxon>Bacillati</taxon>
        <taxon>Actinomycetota</taxon>
        <taxon>Actinomycetes</taxon>
        <taxon>Catenulisporales</taxon>
        <taxon>Actinospicaceae</taxon>
        <taxon>Actinocrinis</taxon>
    </lineage>
</organism>
<comment type="caution">
    <text evidence="1">The sequence shown here is derived from an EMBL/GenBank/DDBJ whole genome shotgun (WGS) entry which is preliminary data.</text>
</comment>
<reference evidence="1" key="1">
    <citation type="submission" date="2021-04" db="EMBL/GenBank/DDBJ databases">
        <title>Genome based classification of Actinospica acidithermotolerans sp. nov., an actinobacterium isolated from an Indonesian hot spring.</title>
        <authorList>
            <person name="Kusuma A.B."/>
            <person name="Putra K.E."/>
            <person name="Nafisah S."/>
            <person name="Loh J."/>
            <person name="Nouioui I."/>
            <person name="Goodfellow M."/>
        </authorList>
    </citation>
    <scope>NUCLEOTIDE SEQUENCE</scope>
    <source>
        <strain evidence="1">DSM 45618</strain>
    </source>
</reference>
<proteinExistence type="predicted"/>
<protein>
    <submittedName>
        <fullName evidence="1">Uncharacterized protein</fullName>
    </submittedName>
</protein>
<evidence type="ECO:0000313" key="2">
    <source>
        <dbReference type="Proteomes" id="UP000677913"/>
    </source>
</evidence>
<dbReference type="Proteomes" id="UP000677913">
    <property type="component" value="Unassembled WGS sequence"/>
</dbReference>
<keyword evidence="2" id="KW-1185">Reference proteome</keyword>
<dbReference type="EMBL" id="JAGSXH010000092">
    <property type="protein sequence ID" value="MBS2965610.1"/>
    <property type="molecule type" value="Genomic_DNA"/>
</dbReference>
<gene>
    <name evidence="1" type="ORF">KGA66_21345</name>
</gene>
<name>A0A8J7WTU4_9ACTN</name>
<dbReference type="RefSeq" id="WP_211469965.1">
    <property type="nucleotide sequence ID" value="NZ_JAGSXH010000092.1"/>
</dbReference>